<evidence type="ECO:0000256" key="14">
    <source>
        <dbReference type="ARBA" id="ARBA00049744"/>
    </source>
</evidence>
<comment type="caution">
    <text evidence="18">The sequence shown here is derived from an EMBL/GenBank/DDBJ whole genome shotgun (WGS) entry which is preliminary data.</text>
</comment>
<evidence type="ECO:0000259" key="17">
    <source>
        <dbReference type="Pfam" id="PF05199"/>
    </source>
</evidence>
<dbReference type="EC" id="1.1.3.6" evidence="13"/>
<dbReference type="EMBL" id="BAAAZW010000003">
    <property type="protein sequence ID" value="GAA3954546.1"/>
    <property type="molecule type" value="Genomic_DNA"/>
</dbReference>
<evidence type="ECO:0000256" key="10">
    <source>
        <dbReference type="ARBA" id="ARBA00023235"/>
    </source>
</evidence>
<feature type="domain" description="Glucose-methanol-choline oxidoreductase C-terminal" evidence="17">
    <location>
        <begin position="472"/>
        <end position="528"/>
    </location>
</feature>
<comment type="similarity">
    <text evidence="2">Belongs to the GMC oxidoreductase family.</text>
</comment>
<evidence type="ECO:0000256" key="8">
    <source>
        <dbReference type="ARBA" id="ARBA00023166"/>
    </source>
</evidence>
<reference evidence="19" key="1">
    <citation type="journal article" date="2019" name="Int. J. Syst. Evol. Microbiol.">
        <title>The Global Catalogue of Microorganisms (GCM) 10K type strain sequencing project: providing services to taxonomists for standard genome sequencing and annotation.</title>
        <authorList>
            <consortium name="The Broad Institute Genomics Platform"/>
            <consortium name="The Broad Institute Genome Sequencing Center for Infectious Disease"/>
            <person name="Wu L."/>
            <person name="Ma J."/>
        </authorList>
    </citation>
    <scope>NUCLEOTIDE SEQUENCE [LARGE SCALE GENOMIC DNA]</scope>
    <source>
        <strain evidence="19">JCM 16923</strain>
    </source>
</reference>
<dbReference type="Gene3D" id="3.50.50.60">
    <property type="entry name" value="FAD/NAD(P)-binding domain"/>
    <property type="match status" value="3"/>
</dbReference>
<comment type="cofactor">
    <cofactor evidence="1">
        <name>FAD</name>
        <dbReference type="ChEBI" id="CHEBI:57692"/>
    </cofactor>
</comment>
<sequence>MRRRDPLRDGSAPGEFDYDWIVIGSGFGGSVASLRLAERGYAVGVLECGRRYHTEDLPKSTWNLRKYFWMPKFGMRGILRLTFFKDVSIISGSGVGGGSLVYGQTLYRGTDRFRDSVNQAIGEETDLDPFYDVAERMLGVVQTPRESSRDRMMIATAEDLGISASSFHPTRVGVFFGEPGKTVPDPYFGGEGPDRAGCTFCGRCMVGCRENAKNSLDKNYLHLAKRRGVEIQADRMVVDVRPIGASDGSDGYEIISRDPGAWVRRRTTALRARGVVFAAGPVGTNQLLASCKIRGSLPGLSDHLGRDVRTNAESIGAITLRDGTADISEGLSISGSLWLNEDMHFEHVTYGGAADSMGGLFLPMTGDGTRVTRPLQLIARIVRHPIDFGRSARMKRWSTRSMAIGAMWNRDGALELRPKKKLFGRGVRLQTHQDPNNPNPTFIPQVNEFLTKMAEKYNGIAQLWATEAFNMPFTAHILGGAVVGTSPTTGVIDSQHRVYGYQKMLVTDGSAMPANAGVNPSLSITALAERAMSTVPAKDGSSVSGGIGYR</sequence>
<keyword evidence="3" id="KW-0153">Cholesterol metabolism</keyword>
<evidence type="ECO:0000313" key="18">
    <source>
        <dbReference type="EMBL" id="GAA3954546.1"/>
    </source>
</evidence>
<organism evidence="18 19">
    <name type="scientific">Gordonia caeni</name>
    <dbReference type="NCBI Taxonomy" id="1007097"/>
    <lineage>
        <taxon>Bacteria</taxon>
        <taxon>Bacillati</taxon>
        <taxon>Actinomycetota</taxon>
        <taxon>Actinomycetes</taxon>
        <taxon>Mycobacteriales</taxon>
        <taxon>Gordoniaceae</taxon>
        <taxon>Gordonia</taxon>
    </lineage>
</organism>
<keyword evidence="4" id="KW-0285">Flavoprotein</keyword>
<keyword evidence="5" id="KW-0274">FAD</keyword>
<keyword evidence="9" id="KW-0753">Steroid metabolism</keyword>
<dbReference type="Pfam" id="PF00732">
    <property type="entry name" value="GMC_oxred_N"/>
    <property type="match status" value="2"/>
</dbReference>
<dbReference type="InterPro" id="IPR036188">
    <property type="entry name" value="FAD/NAD-bd_sf"/>
</dbReference>
<dbReference type="PANTHER" id="PTHR47470">
    <property type="entry name" value="CHOLESTEROL OXIDASE"/>
    <property type="match status" value="1"/>
</dbReference>
<evidence type="ECO:0000256" key="11">
    <source>
        <dbReference type="ARBA" id="ARBA00038856"/>
    </source>
</evidence>
<evidence type="ECO:0000256" key="4">
    <source>
        <dbReference type="ARBA" id="ARBA00022630"/>
    </source>
</evidence>
<evidence type="ECO:0000259" key="16">
    <source>
        <dbReference type="Pfam" id="PF00732"/>
    </source>
</evidence>
<protein>
    <recommendedName>
        <fullName evidence="14">Cholesterol oxidase</fullName>
        <ecNumber evidence="13">1.1.3.6</ecNumber>
        <ecNumber evidence="11">5.3.3.1</ecNumber>
    </recommendedName>
    <alternativeName>
        <fullName evidence="15">Cholesterol isomerase</fullName>
    </alternativeName>
</protein>
<comment type="pathway">
    <text evidence="12">Steroid metabolism; cholesterol degradation.</text>
</comment>
<accession>A0ABP7NUW4</accession>
<evidence type="ECO:0000256" key="7">
    <source>
        <dbReference type="ARBA" id="ARBA00023098"/>
    </source>
</evidence>
<proteinExistence type="inferred from homology"/>
<dbReference type="InterPro" id="IPR007867">
    <property type="entry name" value="GMC_OxRtase_C"/>
</dbReference>
<keyword evidence="7" id="KW-0443">Lipid metabolism</keyword>
<keyword evidence="10" id="KW-0413">Isomerase</keyword>
<evidence type="ECO:0000256" key="5">
    <source>
        <dbReference type="ARBA" id="ARBA00022827"/>
    </source>
</evidence>
<evidence type="ECO:0000256" key="9">
    <source>
        <dbReference type="ARBA" id="ARBA00023221"/>
    </source>
</evidence>
<dbReference type="PANTHER" id="PTHR47470:SF1">
    <property type="entry name" value="FAD-DEPENDENT OXIDOREDUCTASE 2 FAD BINDING DOMAIN-CONTAINING PROTEIN"/>
    <property type="match status" value="1"/>
</dbReference>
<evidence type="ECO:0000256" key="6">
    <source>
        <dbReference type="ARBA" id="ARBA00023002"/>
    </source>
</evidence>
<keyword evidence="6" id="KW-0560">Oxidoreductase</keyword>
<evidence type="ECO:0000256" key="12">
    <source>
        <dbReference type="ARBA" id="ARBA00049645"/>
    </source>
</evidence>
<keyword evidence="19" id="KW-1185">Reference proteome</keyword>
<evidence type="ECO:0000256" key="15">
    <source>
        <dbReference type="ARBA" id="ARBA00049778"/>
    </source>
</evidence>
<name>A0ABP7NUW4_9ACTN</name>
<feature type="domain" description="Glucose-methanol-choline oxidoreductase N-terminal" evidence="16">
    <location>
        <begin position="195"/>
        <end position="290"/>
    </location>
</feature>
<dbReference type="Proteomes" id="UP001418444">
    <property type="component" value="Unassembled WGS sequence"/>
</dbReference>
<dbReference type="Pfam" id="PF05199">
    <property type="entry name" value="GMC_oxred_C"/>
    <property type="match status" value="1"/>
</dbReference>
<dbReference type="InterPro" id="IPR052542">
    <property type="entry name" value="Cholesterol_Oxidase"/>
</dbReference>
<evidence type="ECO:0000256" key="13">
    <source>
        <dbReference type="ARBA" id="ARBA00049723"/>
    </source>
</evidence>
<evidence type="ECO:0000256" key="2">
    <source>
        <dbReference type="ARBA" id="ARBA00010790"/>
    </source>
</evidence>
<feature type="domain" description="Glucose-methanol-choline oxidoreductase N-terminal" evidence="16">
    <location>
        <begin position="84"/>
        <end position="165"/>
    </location>
</feature>
<dbReference type="EC" id="5.3.3.1" evidence="11"/>
<dbReference type="SUPFAM" id="SSF51905">
    <property type="entry name" value="FAD/NAD(P)-binding domain"/>
    <property type="match status" value="1"/>
</dbReference>
<evidence type="ECO:0000313" key="19">
    <source>
        <dbReference type="Proteomes" id="UP001418444"/>
    </source>
</evidence>
<keyword evidence="8" id="KW-1207">Sterol metabolism</keyword>
<evidence type="ECO:0000256" key="3">
    <source>
        <dbReference type="ARBA" id="ARBA00022548"/>
    </source>
</evidence>
<gene>
    <name evidence="18" type="ORF">GCM10022231_11230</name>
</gene>
<evidence type="ECO:0000256" key="1">
    <source>
        <dbReference type="ARBA" id="ARBA00001974"/>
    </source>
</evidence>
<dbReference type="InterPro" id="IPR000172">
    <property type="entry name" value="GMC_OxRdtase_N"/>
</dbReference>